<dbReference type="PROSITE" id="PS00041">
    <property type="entry name" value="HTH_ARAC_FAMILY_1"/>
    <property type="match status" value="1"/>
</dbReference>
<dbReference type="Pfam" id="PF12833">
    <property type="entry name" value="HTH_18"/>
    <property type="match status" value="1"/>
</dbReference>
<dbReference type="Proteomes" id="UP000605676">
    <property type="component" value="Unassembled WGS sequence"/>
</dbReference>
<evidence type="ECO:0000256" key="4">
    <source>
        <dbReference type="SAM" id="Phobius"/>
    </source>
</evidence>
<dbReference type="PROSITE" id="PS01124">
    <property type="entry name" value="HTH_ARAC_FAMILY_2"/>
    <property type="match status" value="1"/>
</dbReference>
<keyword evidence="4" id="KW-0812">Transmembrane</keyword>
<protein>
    <submittedName>
        <fullName evidence="6">AraC family transcriptional regulator</fullName>
    </submittedName>
</protein>
<feature type="domain" description="HTH araC/xylS-type" evidence="5">
    <location>
        <begin position="257"/>
        <end position="358"/>
    </location>
</feature>
<feature type="transmembrane region" description="Helical" evidence="4">
    <location>
        <begin position="194"/>
        <end position="212"/>
    </location>
</feature>
<keyword evidence="4" id="KW-1133">Transmembrane helix</keyword>
<dbReference type="InterPro" id="IPR009057">
    <property type="entry name" value="Homeodomain-like_sf"/>
</dbReference>
<evidence type="ECO:0000256" key="3">
    <source>
        <dbReference type="ARBA" id="ARBA00023163"/>
    </source>
</evidence>
<reference evidence="6 7" key="1">
    <citation type="submission" date="2021-01" db="EMBL/GenBank/DDBJ databases">
        <title>Carboxyliciviraga sp.nov., isolated from coastal sediments.</title>
        <authorList>
            <person name="Lu D."/>
            <person name="Zhang T."/>
        </authorList>
    </citation>
    <scope>NUCLEOTIDE SEQUENCE [LARGE SCALE GENOMIC DNA]</scope>
    <source>
        <strain evidence="6 7">N1Y132</strain>
    </source>
</reference>
<dbReference type="PANTHER" id="PTHR43280">
    <property type="entry name" value="ARAC-FAMILY TRANSCRIPTIONAL REGULATOR"/>
    <property type="match status" value="1"/>
</dbReference>
<feature type="transmembrane region" description="Helical" evidence="4">
    <location>
        <begin position="165"/>
        <end position="188"/>
    </location>
</feature>
<evidence type="ECO:0000313" key="6">
    <source>
        <dbReference type="EMBL" id="MBK3519118.1"/>
    </source>
</evidence>
<dbReference type="SUPFAM" id="SSF46689">
    <property type="entry name" value="Homeodomain-like"/>
    <property type="match status" value="1"/>
</dbReference>
<dbReference type="EMBL" id="JAENRR010000053">
    <property type="protein sequence ID" value="MBK3519118.1"/>
    <property type="molecule type" value="Genomic_DNA"/>
</dbReference>
<proteinExistence type="predicted"/>
<keyword evidence="1" id="KW-0805">Transcription regulation</keyword>
<evidence type="ECO:0000259" key="5">
    <source>
        <dbReference type="PROSITE" id="PS01124"/>
    </source>
</evidence>
<accession>A0ABS1HPF7</accession>
<dbReference type="SMART" id="SM00342">
    <property type="entry name" value="HTH_ARAC"/>
    <property type="match status" value="1"/>
</dbReference>
<sequence length="362" mass="42346">MILNLIEVLVFSSLLLLSFILVTNPMKVNIKANRWFGWLLLLWASYWFDEVYSLVTNEQIQISTFFVVAFIQFFTPLLFFISVCHFTTPAYKLKKDLPNFLILPFVYLLILISDKFLPANLYLLQLIFVLIHALLFTTLSFIRIRKHQSNIQQFASSTQEINLNWLEYIILAMISLVFIVGVFNIVFFELPLNVFMNAMVLLVVLFITYNSLKQKEIFPKNNVMVQQVIDINEEIEEVPKRQIVTDNQMEELKYQLDELMMRDEPYLNSELNLIKLAELLGVTSHQLSYVINQGYNENFFQFVNRFRVEKAKLMLSDKENNKLSILGVAFESGFSSKTSFNTTFKKLTEQTPSEYKKKCSGL</sequence>
<feature type="transmembrane region" description="Helical" evidence="4">
    <location>
        <begin position="35"/>
        <end position="54"/>
    </location>
</feature>
<name>A0ABS1HPF7_9BACT</name>
<evidence type="ECO:0000256" key="2">
    <source>
        <dbReference type="ARBA" id="ARBA00023125"/>
    </source>
</evidence>
<evidence type="ECO:0000256" key="1">
    <source>
        <dbReference type="ARBA" id="ARBA00023015"/>
    </source>
</evidence>
<dbReference type="InterPro" id="IPR018062">
    <property type="entry name" value="HTH_AraC-typ_CS"/>
</dbReference>
<dbReference type="PANTHER" id="PTHR43280:SF29">
    <property type="entry name" value="ARAC-FAMILY TRANSCRIPTIONAL REGULATOR"/>
    <property type="match status" value="1"/>
</dbReference>
<comment type="caution">
    <text evidence="6">The sequence shown here is derived from an EMBL/GenBank/DDBJ whole genome shotgun (WGS) entry which is preliminary data.</text>
</comment>
<dbReference type="Gene3D" id="1.10.10.60">
    <property type="entry name" value="Homeodomain-like"/>
    <property type="match status" value="1"/>
</dbReference>
<keyword evidence="3" id="KW-0804">Transcription</keyword>
<gene>
    <name evidence="6" type="ORF">JIV24_17350</name>
</gene>
<dbReference type="RefSeq" id="WP_200466339.1">
    <property type="nucleotide sequence ID" value="NZ_JAENRR010000053.1"/>
</dbReference>
<keyword evidence="2" id="KW-0238">DNA-binding</keyword>
<feature type="transmembrane region" description="Helical" evidence="4">
    <location>
        <begin position="97"/>
        <end position="116"/>
    </location>
</feature>
<feature type="transmembrane region" description="Helical" evidence="4">
    <location>
        <begin position="122"/>
        <end position="144"/>
    </location>
</feature>
<keyword evidence="7" id="KW-1185">Reference proteome</keyword>
<feature type="transmembrane region" description="Helical" evidence="4">
    <location>
        <begin position="60"/>
        <end position="85"/>
    </location>
</feature>
<feature type="transmembrane region" description="Helical" evidence="4">
    <location>
        <begin position="6"/>
        <end position="23"/>
    </location>
</feature>
<dbReference type="InterPro" id="IPR018060">
    <property type="entry name" value="HTH_AraC"/>
</dbReference>
<keyword evidence="4" id="KW-0472">Membrane</keyword>
<evidence type="ECO:0000313" key="7">
    <source>
        <dbReference type="Proteomes" id="UP000605676"/>
    </source>
</evidence>
<organism evidence="6 7">
    <name type="scientific">Carboxylicivirga marina</name>
    <dbReference type="NCBI Taxonomy" id="2800988"/>
    <lineage>
        <taxon>Bacteria</taxon>
        <taxon>Pseudomonadati</taxon>
        <taxon>Bacteroidota</taxon>
        <taxon>Bacteroidia</taxon>
        <taxon>Marinilabiliales</taxon>
        <taxon>Marinilabiliaceae</taxon>
        <taxon>Carboxylicivirga</taxon>
    </lineage>
</organism>